<gene>
    <name evidence="1" type="ORF">4MG_255</name>
</gene>
<dbReference type="RefSeq" id="YP_008857471.1">
    <property type="nucleotide sequence ID" value="NC_022968.1"/>
</dbReference>
<organism evidence="1 2">
    <name type="scientific">Escherichia phage 4MG</name>
    <dbReference type="NCBI Taxonomy" id="1391428"/>
    <lineage>
        <taxon>Viruses</taxon>
        <taxon>Duplodnaviria</taxon>
        <taxon>Heunggongvirae</taxon>
        <taxon>Uroviricota</taxon>
        <taxon>Caudoviricetes</taxon>
        <taxon>Vequintavirinae</taxon>
        <taxon>Seunavirus</taxon>
        <taxon>Seunavirus 4MG</taxon>
    </lineage>
</organism>
<reference evidence="1 2" key="1">
    <citation type="journal article" date="2014" name="Arch. Virol.">
        <title>Complete genome sequence of enterobacteria phage 4MG, a new member of the subgroup "PVP-SE1-like phage" of the "rV5-like viruses".</title>
        <authorList>
            <person name="Kim M."/>
            <person name="Heu S."/>
            <person name="Ryu S."/>
        </authorList>
    </citation>
    <scope>NUCLEOTIDE SEQUENCE [LARGE SCALE GENOMIC DNA]</scope>
</reference>
<accession>V5KSG7</accession>
<evidence type="ECO:0000313" key="2">
    <source>
        <dbReference type="Proteomes" id="UP000018620"/>
    </source>
</evidence>
<dbReference type="OrthoDB" id="28310at10239"/>
<evidence type="ECO:0000313" key="1">
    <source>
        <dbReference type="EMBL" id="AGZ17729.1"/>
    </source>
</evidence>
<proteinExistence type="predicted"/>
<sequence length="66" mass="7533">MTTKWIETPNGVNDIPVGYWCVVMKDGKPGFCEASKGNGCIHYIINGHFYFDMEPVVAYCKFPLWL</sequence>
<protein>
    <submittedName>
        <fullName evidence="1">Hyphothetical protein</fullName>
    </submittedName>
</protein>
<keyword evidence="2" id="KW-1185">Reference proteome</keyword>
<dbReference type="Proteomes" id="UP000018620">
    <property type="component" value="Segment"/>
</dbReference>
<dbReference type="EMBL" id="KF550303">
    <property type="protein sequence ID" value="AGZ17729.1"/>
    <property type="molecule type" value="Genomic_DNA"/>
</dbReference>
<dbReference type="KEGG" id="vg:17776505"/>
<name>V5KSG7_9CAUD</name>